<protein>
    <submittedName>
        <fullName evidence="2">Sulfur carrier protein ThiS</fullName>
    </submittedName>
</protein>
<feature type="region of interest" description="Disordered" evidence="1">
    <location>
        <begin position="1"/>
        <end position="28"/>
    </location>
</feature>
<dbReference type="NCBIfam" id="TIGR01683">
    <property type="entry name" value="thiS"/>
    <property type="match status" value="1"/>
</dbReference>
<evidence type="ECO:0000313" key="2">
    <source>
        <dbReference type="EMBL" id="OCI32490.1"/>
    </source>
</evidence>
<dbReference type="InterPro" id="IPR016155">
    <property type="entry name" value="Mopterin_synth/thiamin_S_b"/>
</dbReference>
<reference evidence="2 3" key="1">
    <citation type="submission" date="2016-06" db="EMBL/GenBank/DDBJ databases">
        <title>Genome sequence of Oerskovia enterophila DSM 43852.</title>
        <authorList>
            <person name="Poehlein A."/>
            <person name="Jag V."/>
            <person name="Bengelsdorf F.R."/>
            <person name="Daniel R."/>
            <person name="Duerre P."/>
        </authorList>
    </citation>
    <scope>NUCLEOTIDE SEQUENCE [LARGE SCALE GENOMIC DNA]</scope>
    <source>
        <strain evidence="2 3">DSM 43852</strain>
    </source>
</reference>
<organism evidence="2 3">
    <name type="scientific">Oerskovia enterophila</name>
    <dbReference type="NCBI Taxonomy" id="43678"/>
    <lineage>
        <taxon>Bacteria</taxon>
        <taxon>Bacillati</taxon>
        <taxon>Actinomycetota</taxon>
        <taxon>Actinomycetes</taxon>
        <taxon>Micrococcales</taxon>
        <taxon>Cellulomonadaceae</taxon>
        <taxon>Oerskovia</taxon>
    </lineage>
</organism>
<evidence type="ECO:0000313" key="3">
    <source>
        <dbReference type="Proteomes" id="UP000093412"/>
    </source>
</evidence>
<evidence type="ECO:0000256" key="1">
    <source>
        <dbReference type="SAM" id="MobiDB-lite"/>
    </source>
</evidence>
<dbReference type="Proteomes" id="UP000093412">
    <property type="component" value="Unassembled WGS sequence"/>
</dbReference>
<dbReference type="CDD" id="cd00565">
    <property type="entry name" value="Ubl_ThiS"/>
    <property type="match status" value="1"/>
</dbReference>
<dbReference type="EMBL" id="MAQA01000006">
    <property type="protein sequence ID" value="OCI32490.1"/>
    <property type="molecule type" value="Genomic_DNA"/>
</dbReference>
<dbReference type="InterPro" id="IPR012675">
    <property type="entry name" value="Beta-grasp_dom_sf"/>
</dbReference>
<gene>
    <name evidence="2" type="ORF">OERS_08920</name>
</gene>
<comment type="caution">
    <text evidence="2">The sequence shown here is derived from an EMBL/GenBank/DDBJ whole genome shotgun (WGS) entry which is preliminary data.</text>
</comment>
<feature type="compositionally biased region" description="Low complexity" evidence="1">
    <location>
        <begin position="8"/>
        <end position="23"/>
    </location>
</feature>
<dbReference type="InterPro" id="IPR010035">
    <property type="entry name" value="Thi_S"/>
</dbReference>
<keyword evidence="3" id="KW-1185">Reference proteome</keyword>
<dbReference type="Gene3D" id="3.10.20.30">
    <property type="match status" value="1"/>
</dbReference>
<proteinExistence type="predicted"/>
<dbReference type="InterPro" id="IPR003749">
    <property type="entry name" value="ThiS/MoaD-like"/>
</dbReference>
<dbReference type="SUPFAM" id="SSF54285">
    <property type="entry name" value="MoaD/ThiS"/>
    <property type="match status" value="1"/>
</dbReference>
<dbReference type="PANTHER" id="PTHR34472">
    <property type="entry name" value="SULFUR CARRIER PROTEIN THIS"/>
    <property type="match status" value="1"/>
</dbReference>
<sequence length="103" mass="10350">MTHPTPPSTTTGARPTAPPAGTTVHPRSTASALVNGEPYPLTAPTTVAALVAALLPELVGDTGDVPRGVAVAIDDAVLPRSTWSSTTLRDGDRVEVVTAVQGG</sequence>
<dbReference type="PANTHER" id="PTHR34472:SF1">
    <property type="entry name" value="SULFUR CARRIER PROTEIN THIS"/>
    <property type="match status" value="1"/>
</dbReference>
<accession>A0ABX2YEU9</accession>
<dbReference type="Pfam" id="PF02597">
    <property type="entry name" value="ThiS"/>
    <property type="match status" value="1"/>
</dbReference>
<name>A0ABX2YEU9_9CELL</name>